<dbReference type="CDD" id="cd09294">
    <property type="entry name" value="SmpB"/>
    <property type="match status" value="1"/>
</dbReference>
<dbReference type="GO" id="GO:0070930">
    <property type="term" value="P:trans-translation-dependent protein tagging"/>
    <property type="evidence" value="ECO:0007669"/>
    <property type="project" value="TreeGrafter"/>
</dbReference>
<reference evidence="4 5" key="1">
    <citation type="submission" date="2017-01" db="EMBL/GenBank/DDBJ databases">
        <title>First insights into the biology of 'candidatus Vampirococcus archaeovorus'.</title>
        <authorList>
            <person name="Kizina J."/>
            <person name="Jordan S."/>
            <person name="Stueber K."/>
            <person name="Reinhardt R."/>
            <person name="Harder J."/>
        </authorList>
    </citation>
    <scope>NUCLEOTIDE SEQUENCE [LARGE SCALE GENOMIC DNA]</scope>
    <source>
        <strain evidence="4 5">LiM</strain>
    </source>
</reference>
<organism evidence="4 5">
    <name type="scientific">Velamenicoccus archaeovorus</name>
    <dbReference type="NCBI Taxonomy" id="1930593"/>
    <lineage>
        <taxon>Bacteria</taxon>
        <taxon>Pseudomonadati</taxon>
        <taxon>Candidatus Omnitrophota</taxon>
        <taxon>Candidatus Velamenicoccus</taxon>
    </lineage>
</organism>
<evidence type="ECO:0000256" key="2">
    <source>
        <dbReference type="ARBA" id="ARBA00022884"/>
    </source>
</evidence>
<evidence type="ECO:0000256" key="3">
    <source>
        <dbReference type="HAMAP-Rule" id="MF_00023"/>
    </source>
</evidence>
<dbReference type="Gene3D" id="2.40.280.10">
    <property type="match status" value="1"/>
</dbReference>
<evidence type="ECO:0000256" key="1">
    <source>
        <dbReference type="ARBA" id="ARBA00022490"/>
    </source>
</evidence>
<dbReference type="Proteomes" id="UP000287243">
    <property type="component" value="Chromosome"/>
</dbReference>
<dbReference type="EMBL" id="CP019384">
    <property type="protein sequence ID" value="QAT16480.1"/>
    <property type="molecule type" value="Genomic_DNA"/>
</dbReference>
<keyword evidence="1 3" id="KW-0963">Cytoplasm</keyword>
<evidence type="ECO:0000313" key="4">
    <source>
        <dbReference type="EMBL" id="QAT16480.1"/>
    </source>
</evidence>
<protein>
    <recommendedName>
        <fullName evidence="3">SsrA-binding protein</fullName>
    </recommendedName>
    <alternativeName>
        <fullName evidence="3">Small protein B</fullName>
    </alternativeName>
</protein>
<sequence>MEERVIATNRKLYRDFEVLETFECGIELKGSEVKSLREAKANIDDAFGRIETGEVYLYNCHITPYEKASYFKEEATRPRRLLLHKNQIRRLTGQVSQRGFTLAPLKLYFNTRGLVKVAMSLVRGKKLYDRREDIKRREMERDMRRAARRK</sequence>
<dbReference type="GO" id="GO:0070929">
    <property type="term" value="P:trans-translation"/>
    <property type="evidence" value="ECO:0007669"/>
    <property type="project" value="UniProtKB-UniRule"/>
</dbReference>
<dbReference type="GO" id="GO:0003723">
    <property type="term" value="F:RNA binding"/>
    <property type="evidence" value="ECO:0007669"/>
    <property type="project" value="UniProtKB-UniRule"/>
</dbReference>
<evidence type="ECO:0000313" key="5">
    <source>
        <dbReference type="Proteomes" id="UP000287243"/>
    </source>
</evidence>
<gene>
    <name evidence="3" type="primary">smpB</name>
    <name evidence="4" type="ORF">BU251_01410</name>
</gene>
<keyword evidence="5" id="KW-1185">Reference proteome</keyword>
<dbReference type="NCBIfam" id="NF003843">
    <property type="entry name" value="PRK05422.1"/>
    <property type="match status" value="1"/>
</dbReference>
<proteinExistence type="inferred from homology"/>
<dbReference type="InterPro" id="IPR000037">
    <property type="entry name" value="SsrA-bd_prot"/>
</dbReference>
<dbReference type="AlphaFoldDB" id="A0A410P2Y4"/>
<dbReference type="NCBIfam" id="TIGR00086">
    <property type="entry name" value="smpB"/>
    <property type="match status" value="1"/>
</dbReference>
<comment type="similarity">
    <text evidence="3">Belongs to the SmpB family.</text>
</comment>
<dbReference type="SUPFAM" id="SSF74982">
    <property type="entry name" value="Small protein B (SmpB)"/>
    <property type="match status" value="1"/>
</dbReference>
<dbReference type="HAMAP" id="MF_00023">
    <property type="entry name" value="SmpB"/>
    <property type="match status" value="1"/>
</dbReference>
<comment type="function">
    <text evidence="3">Required for rescue of stalled ribosomes mediated by trans-translation. Binds to transfer-messenger RNA (tmRNA), required for stable association of tmRNA with ribosomes. tmRNA and SmpB together mimic tRNA shape, replacing the anticodon stem-loop with SmpB. tmRNA is encoded by the ssrA gene; the 2 termini fold to resemble tRNA(Ala) and it encodes a 'tag peptide', a short internal open reading frame. During trans-translation Ala-aminoacylated tmRNA acts like a tRNA, entering the A-site of stalled ribosomes, displacing the stalled mRNA. The ribosome then switches to translate the ORF on the tmRNA; the nascent peptide is terminated with the 'tag peptide' encoded by the tmRNA and targeted for degradation. The ribosome is freed to recommence translation, which seems to be the essential function of trans-translation.</text>
</comment>
<dbReference type="InterPro" id="IPR020081">
    <property type="entry name" value="SsrA-bd_prot_CS"/>
</dbReference>
<dbReference type="PROSITE" id="PS01317">
    <property type="entry name" value="SSRP"/>
    <property type="match status" value="1"/>
</dbReference>
<dbReference type="InterPro" id="IPR023620">
    <property type="entry name" value="SmpB"/>
</dbReference>
<name>A0A410P2Y4_VELA1</name>
<dbReference type="PANTHER" id="PTHR30308:SF2">
    <property type="entry name" value="SSRA-BINDING PROTEIN"/>
    <property type="match status" value="1"/>
</dbReference>
<accession>A0A410P2Y4</accession>
<dbReference type="KEGG" id="vai:BU251_01410"/>
<dbReference type="GO" id="GO:0005829">
    <property type="term" value="C:cytosol"/>
    <property type="evidence" value="ECO:0007669"/>
    <property type="project" value="TreeGrafter"/>
</dbReference>
<keyword evidence="2 3" id="KW-0694">RNA-binding</keyword>
<dbReference type="PANTHER" id="PTHR30308">
    <property type="entry name" value="TMRNA-BINDING COMPONENT OF TRANS-TRANSLATION TAGGING COMPLEX"/>
    <property type="match status" value="1"/>
</dbReference>
<dbReference type="OrthoDB" id="9805462at2"/>
<dbReference type="Pfam" id="PF01668">
    <property type="entry name" value="SmpB"/>
    <property type="match status" value="1"/>
</dbReference>
<dbReference type="RefSeq" id="WP_128699118.1">
    <property type="nucleotide sequence ID" value="NZ_CP019384.1"/>
</dbReference>
<comment type="subcellular location">
    <subcellularLocation>
        <location evidence="3">Cytoplasm</location>
    </subcellularLocation>
    <text evidence="3">The tmRNA-SmpB complex associates with stalled 70S ribosomes.</text>
</comment>